<gene>
    <name evidence="2" type="ORF">GMBLW1_38070</name>
</gene>
<protein>
    <submittedName>
        <fullName evidence="2">Metallophosphoesterase: Metallophosphoesterase</fullName>
    </submittedName>
</protein>
<dbReference type="Gene3D" id="3.60.21.10">
    <property type="match status" value="1"/>
</dbReference>
<dbReference type="PANTHER" id="PTHR43143">
    <property type="entry name" value="METALLOPHOSPHOESTERASE, CALCINEURIN SUPERFAMILY"/>
    <property type="match status" value="1"/>
</dbReference>
<dbReference type="KEGG" id="tim:GMBLW1_38070"/>
<dbReference type="InterPro" id="IPR029052">
    <property type="entry name" value="Metallo-depent_PP-like"/>
</dbReference>
<proteinExistence type="predicted"/>
<sequence length="357" mass="39062">MLSAMNRRELLAGAASAVLVPRSLTASNPPTPTNPIGFFLVGDTHFLADKDNPKSLDARSAAVTSKLVDWLNSLPGSEIPAKAGGGRVLPPLGVIHAGDCIDTGDKANINMQATEWDAFADAYGLTGKDGKLRVPVYEVHGNHDSPRGDGLAIQKIIQRNQKRPGVTNLSKNGVHYSWDWGGVHFICLGIVVGQVAEVTRKRRYAPLGSLEFLIQDLKDKVGNSGKPVVITQHIDMIRYAQPLPVADSKAVGMEWDPADVKGYYDALRGYNIAAILYGHTHGRNVYRWDGTNKPAMTGIPTFNVDNSSHFHGKQQAFFYFEIHPTQLIVREYHTTDAWETGAWTPQTWTAPLRMGNG</sequence>
<reference evidence="2" key="1">
    <citation type="submission" date="2019-04" db="EMBL/GenBank/DDBJ databases">
        <authorList>
            <consortium name="Science for Life Laboratories"/>
        </authorList>
    </citation>
    <scope>NUCLEOTIDE SEQUENCE</scope>
    <source>
        <strain evidence="2">MBLW1</strain>
    </source>
</reference>
<dbReference type="SUPFAM" id="SSF56300">
    <property type="entry name" value="Metallo-dependent phosphatases"/>
    <property type="match status" value="1"/>
</dbReference>
<evidence type="ECO:0000313" key="3">
    <source>
        <dbReference type="Proteomes" id="UP000464378"/>
    </source>
</evidence>
<dbReference type="InParanoid" id="A0A6C2YV55"/>
<dbReference type="EMBL" id="LR586016">
    <property type="protein sequence ID" value="VIP05386.1"/>
    <property type="molecule type" value="Genomic_DNA"/>
</dbReference>
<dbReference type="RefSeq" id="WP_162660467.1">
    <property type="nucleotide sequence ID" value="NZ_LR593887.1"/>
</dbReference>
<organism evidence="2">
    <name type="scientific">Tuwongella immobilis</name>
    <dbReference type="NCBI Taxonomy" id="692036"/>
    <lineage>
        <taxon>Bacteria</taxon>
        <taxon>Pseudomonadati</taxon>
        <taxon>Planctomycetota</taxon>
        <taxon>Planctomycetia</taxon>
        <taxon>Gemmatales</taxon>
        <taxon>Gemmataceae</taxon>
        <taxon>Tuwongella</taxon>
    </lineage>
</organism>
<dbReference type="InterPro" id="IPR004843">
    <property type="entry name" value="Calcineurin-like_PHP"/>
</dbReference>
<evidence type="ECO:0000259" key="1">
    <source>
        <dbReference type="Pfam" id="PF00149"/>
    </source>
</evidence>
<accession>A0A6C2YV55</accession>
<dbReference type="Proteomes" id="UP000464378">
    <property type="component" value="Chromosome"/>
</dbReference>
<keyword evidence="3" id="KW-1185">Reference proteome</keyword>
<dbReference type="AlphaFoldDB" id="A0A6C2YV55"/>
<dbReference type="InterPro" id="IPR051918">
    <property type="entry name" value="STPP_CPPED1"/>
</dbReference>
<evidence type="ECO:0000313" key="2">
    <source>
        <dbReference type="EMBL" id="VIP05386.1"/>
    </source>
</evidence>
<name>A0A6C2YV55_9BACT</name>
<dbReference type="GO" id="GO:0016787">
    <property type="term" value="F:hydrolase activity"/>
    <property type="evidence" value="ECO:0007669"/>
    <property type="project" value="InterPro"/>
</dbReference>
<dbReference type="PANTHER" id="PTHR43143:SF1">
    <property type="entry name" value="SERINE_THREONINE-PROTEIN PHOSPHATASE CPPED1"/>
    <property type="match status" value="1"/>
</dbReference>
<dbReference type="Pfam" id="PF00149">
    <property type="entry name" value="Metallophos"/>
    <property type="match status" value="1"/>
</dbReference>
<dbReference type="EMBL" id="LR593887">
    <property type="protein sequence ID" value="VTS08128.1"/>
    <property type="molecule type" value="Genomic_DNA"/>
</dbReference>
<feature type="domain" description="Calcineurin-like phosphoesterase" evidence="1">
    <location>
        <begin position="40"/>
        <end position="282"/>
    </location>
</feature>